<comment type="catalytic activity">
    <reaction evidence="1">
        <text>ATP + H2O = ADP + phosphate + H(+)</text>
        <dbReference type="Rhea" id="RHEA:13065"/>
        <dbReference type="ChEBI" id="CHEBI:15377"/>
        <dbReference type="ChEBI" id="CHEBI:15378"/>
        <dbReference type="ChEBI" id="CHEBI:30616"/>
        <dbReference type="ChEBI" id="CHEBI:43474"/>
        <dbReference type="ChEBI" id="CHEBI:456216"/>
        <dbReference type="EC" id="5.6.2.3"/>
    </reaction>
</comment>
<accession>A0A0L8IB38</accession>
<evidence type="ECO:0000259" key="2">
    <source>
        <dbReference type="Pfam" id="PF05970"/>
    </source>
</evidence>
<dbReference type="GO" id="GO:0016887">
    <property type="term" value="F:ATP hydrolysis activity"/>
    <property type="evidence" value="ECO:0007669"/>
    <property type="project" value="RHEA"/>
</dbReference>
<keyword evidence="1" id="KW-0067">ATP-binding</keyword>
<name>A0A0L8IB38_OCTBM</name>
<dbReference type="Pfam" id="PF21530">
    <property type="entry name" value="Pif1_2B_dom"/>
    <property type="match status" value="1"/>
</dbReference>
<dbReference type="GO" id="GO:0005524">
    <property type="term" value="F:ATP binding"/>
    <property type="evidence" value="ECO:0007669"/>
    <property type="project" value="UniProtKB-KW"/>
</dbReference>
<dbReference type="OrthoDB" id="6155655at2759"/>
<proteinExistence type="inferred from homology"/>
<protein>
    <recommendedName>
        <fullName evidence="1">ATP-dependent DNA helicase</fullName>
        <ecNumber evidence="1">5.6.2.3</ecNumber>
    </recommendedName>
</protein>
<dbReference type="InterPro" id="IPR027417">
    <property type="entry name" value="P-loop_NTPase"/>
</dbReference>
<dbReference type="EC" id="5.6.2.3" evidence="1"/>
<evidence type="ECO:0000256" key="1">
    <source>
        <dbReference type="RuleBase" id="RU363044"/>
    </source>
</evidence>
<dbReference type="Pfam" id="PF05970">
    <property type="entry name" value="PIF1"/>
    <property type="match status" value="1"/>
</dbReference>
<comment type="similarity">
    <text evidence="1">Belongs to the helicase family.</text>
</comment>
<keyword evidence="1" id="KW-0347">Helicase</keyword>
<feature type="domain" description="DNA helicase Pif1-like DEAD-box helicase" evidence="2">
    <location>
        <begin position="3"/>
        <end position="194"/>
    </location>
</feature>
<dbReference type="EMBL" id="KQ416099">
    <property type="protein sequence ID" value="KOF98652.1"/>
    <property type="molecule type" value="Genomic_DNA"/>
</dbReference>
<evidence type="ECO:0000313" key="4">
    <source>
        <dbReference type="EMBL" id="KOF98652.1"/>
    </source>
</evidence>
<dbReference type="InterPro" id="IPR010285">
    <property type="entry name" value="DNA_helicase_pif1-like_DEAD"/>
</dbReference>
<dbReference type="GO" id="GO:0006310">
    <property type="term" value="P:DNA recombination"/>
    <property type="evidence" value="ECO:0007669"/>
    <property type="project" value="UniProtKB-KW"/>
</dbReference>
<sequence>MVAGGIFFLDAPAGTGKTFVTKLILAEIRRTQGIALAVASSGIAALLPGGRTAHSTFKLPLDLAKTDTPICNISNSSDQAEVFRRCKLIVWDEYTMAHRGALEALDRSLRDIKDSTVPMGGITLLCSGDIRQTLPVIPKGNRADTVRACLKSSALWPLMKTLKLHSNMRAHMRSDVASAEFSHTLLAFGEAKTSCDEKGNIAIDSLCTIVDTPSDLTDAVFPDLQVNYHNMDWIGQRAILAPKNTTSIDTIPDPEDVINYPIEVLNSLEPPGLPPHILKLKVGAPIMLIRNLVPPKQCNGTRLIVKSLSPNLIEATIITGCGRGNVVLIPRMHLFPSAADLPFTFRRTQ</sequence>
<organism evidence="4">
    <name type="scientific">Octopus bimaculoides</name>
    <name type="common">California two-spotted octopus</name>
    <dbReference type="NCBI Taxonomy" id="37653"/>
    <lineage>
        <taxon>Eukaryota</taxon>
        <taxon>Metazoa</taxon>
        <taxon>Spiralia</taxon>
        <taxon>Lophotrochozoa</taxon>
        <taxon>Mollusca</taxon>
        <taxon>Cephalopoda</taxon>
        <taxon>Coleoidea</taxon>
        <taxon>Octopodiformes</taxon>
        <taxon>Octopoda</taxon>
        <taxon>Incirrata</taxon>
        <taxon>Octopodidae</taxon>
        <taxon>Octopus</taxon>
    </lineage>
</organism>
<dbReference type="STRING" id="37653.A0A0L8IB38"/>
<gene>
    <name evidence="4" type="ORF">OCBIM_22023835mg</name>
</gene>
<evidence type="ECO:0000259" key="3">
    <source>
        <dbReference type="Pfam" id="PF21530"/>
    </source>
</evidence>
<dbReference type="GO" id="GO:0000723">
    <property type="term" value="P:telomere maintenance"/>
    <property type="evidence" value="ECO:0007669"/>
    <property type="project" value="InterPro"/>
</dbReference>
<keyword evidence="1" id="KW-0227">DNA damage</keyword>
<dbReference type="PANTHER" id="PTHR10492:SF57">
    <property type="entry name" value="ATP-DEPENDENT DNA HELICASE"/>
    <property type="match status" value="1"/>
</dbReference>
<dbReference type="GO" id="GO:0043139">
    <property type="term" value="F:5'-3' DNA helicase activity"/>
    <property type="evidence" value="ECO:0007669"/>
    <property type="project" value="UniProtKB-EC"/>
</dbReference>
<dbReference type="Gene3D" id="3.40.50.300">
    <property type="entry name" value="P-loop containing nucleotide triphosphate hydrolases"/>
    <property type="match status" value="1"/>
</dbReference>
<keyword evidence="1" id="KW-0233">DNA recombination</keyword>
<keyword evidence="1" id="KW-0378">Hydrolase</keyword>
<comment type="cofactor">
    <cofactor evidence="1">
        <name>Mg(2+)</name>
        <dbReference type="ChEBI" id="CHEBI:18420"/>
    </cofactor>
</comment>
<dbReference type="PANTHER" id="PTHR10492">
    <property type="match status" value="1"/>
</dbReference>
<keyword evidence="1" id="KW-0234">DNA repair</keyword>
<dbReference type="SUPFAM" id="SSF52540">
    <property type="entry name" value="P-loop containing nucleoside triphosphate hydrolases"/>
    <property type="match status" value="2"/>
</dbReference>
<keyword evidence="1" id="KW-0547">Nucleotide-binding</keyword>
<feature type="domain" description="DNA helicase Pif1-like 2B" evidence="3">
    <location>
        <begin position="263"/>
        <end position="308"/>
    </location>
</feature>
<dbReference type="InterPro" id="IPR049163">
    <property type="entry name" value="Pif1-like_2B_dom"/>
</dbReference>
<reference evidence="4" key="1">
    <citation type="submission" date="2015-07" db="EMBL/GenBank/DDBJ databases">
        <title>MeaNS - Measles Nucleotide Surveillance Program.</title>
        <authorList>
            <person name="Tran T."/>
            <person name="Druce J."/>
        </authorList>
    </citation>
    <scope>NUCLEOTIDE SEQUENCE</scope>
    <source>
        <strain evidence="4">UCB-OBI-ISO-001</strain>
        <tissue evidence="4">Gonad</tissue>
    </source>
</reference>
<dbReference type="GO" id="GO:0006281">
    <property type="term" value="P:DNA repair"/>
    <property type="evidence" value="ECO:0007669"/>
    <property type="project" value="UniProtKB-KW"/>
</dbReference>
<dbReference type="AlphaFoldDB" id="A0A0L8IB38"/>